<dbReference type="Proteomes" id="UP000287651">
    <property type="component" value="Unassembled WGS sequence"/>
</dbReference>
<evidence type="ECO:0000313" key="1">
    <source>
        <dbReference type="EMBL" id="RRT53388.1"/>
    </source>
</evidence>
<reference evidence="1 2" key="1">
    <citation type="journal article" date="2014" name="Agronomy (Basel)">
        <title>A Draft Genome Sequence for Ensete ventricosum, the Drought-Tolerant Tree Against Hunger.</title>
        <authorList>
            <person name="Harrison J."/>
            <person name="Moore K.A."/>
            <person name="Paszkiewicz K."/>
            <person name="Jones T."/>
            <person name="Grant M."/>
            <person name="Ambacheew D."/>
            <person name="Muzemil S."/>
            <person name="Studholme D.J."/>
        </authorList>
    </citation>
    <scope>NUCLEOTIDE SEQUENCE [LARGE SCALE GENOMIC DNA]</scope>
</reference>
<comment type="caution">
    <text evidence="1">The sequence shown here is derived from an EMBL/GenBank/DDBJ whole genome shotgun (WGS) entry which is preliminary data.</text>
</comment>
<proteinExistence type="predicted"/>
<organism evidence="1 2">
    <name type="scientific">Ensete ventricosum</name>
    <name type="common">Abyssinian banana</name>
    <name type="synonym">Musa ensete</name>
    <dbReference type="NCBI Taxonomy" id="4639"/>
    <lineage>
        <taxon>Eukaryota</taxon>
        <taxon>Viridiplantae</taxon>
        <taxon>Streptophyta</taxon>
        <taxon>Embryophyta</taxon>
        <taxon>Tracheophyta</taxon>
        <taxon>Spermatophyta</taxon>
        <taxon>Magnoliopsida</taxon>
        <taxon>Liliopsida</taxon>
        <taxon>Zingiberales</taxon>
        <taxon>Musaceae</taxon>
        <taxon>Ensete</taxon>
    </lineage>
</organism>
<sequence>MEERDLQLSSPGLTLLAYRLHLMEGVGVRWAVATDRRRLGPSASLPLWVESEQHEAPRRRHGGGLVAGEVNVLADVNDEAVGGGGGGEIVVGAAKDGLE</sequence>
<dbReference type="AlphaFoldDB" id="A0A444ECI7"/>
<evidence type="ECO:0000313" key="2">
    <source>
        <dbReference type="Proteomes" id="UP000287651"/>
    </source>
</evidence>
<protein>
    <submittedName>
        <fullName evidence="1">Uncharacterized protein</fullName>
    </submittedName>
</protein>
<accession>A0A444ECI7</accession>
<name>A0A444ECI7_ENSVE</name>
<dbReference type="EMBL" id="AMZH03011163">
    <property type="protein sequence ID" value="RRT53388.1"/>
    <property type="molecule type" value="Genomic_DNA"/>
</dbReference>
<gene>
    <name evidence="1" type="ORF">B296_00040787</name>
</gene>